<keyword evidence="4" id="KW-1185">Reference proteome</keyword>
<feature type="compositionally biased region" description="Polar residues" evidence="1">
    <location>
        <begin position="665"/>
        <end position="674"/>
    </location>
</feature>
<dbReference type="EMBL" id="CP116968">
    <property type="protein sequence ID" value="WNM62605.1"/>
    <property type="molecule type" value="Genomic_DNA"/>
</dbReference>
<dbReference type="GO" id="GO:0090313">
    <property type="term" value="P:regulation of protein targeting to membrane"/>
    <property type="evidence" value="ECO:0007669"/>
    <property type="project" value="TreeGrafter"/>
</dbReference>
<dbReference type="InterPro" id="IPR007844">
    <property type="entry name" value="AsmA"/>
</dbReference>
<feature type="domain" description="AsmA" evidence="2">
    <location>
        <begin position="558"/>
        <end position="780"/>
    </location>
</feature>
<dbReference type="Pfam" id="PF05170">
    <property type="entry name" value="AsmA"/>
    <property type="match status" value="3"/>
</dbReference>
<sequence length="1288" mass="140511">MALNSQWFLHFAESKLTESLGQQVNIGALEVDVGRIARLRVEKLWVANPSWAADPYLASVDVLEAGIDLMKLLRGDLLITDLQATAPVVHLEWSRQGKGNWAQTNEGDSSPDNQQTDRQQDNATLDLPRVKSVTVKGGRMTYLDPRKDIFLALSFDAERKEGGTVPIGLMANGGGHLAGEPVTVELSAKPASQATGTHDNPIQLALLINAVQTRLQVEGKIDALLSPERADLQIRVGGKDLFRWNDIIDTALPEFPTYQLAGHLMLADHVWTVNDLKAMVKDSDVTGTLKIIPEANPVRIEGHLSSTRLDVAQLQEYVPQQPNPEPLAVKVGNILNSIHQAAWQTSLTYRADLIETGTVPVHNADIAMRLEEQRLIIEPLSAEVSGIQLNVETQVSVEENLAKGRVHLRAENKEAPNMTKIANASTARTNATQGLPGNLEMNLAMNIHTVPPPDQKKGSPVESKPHEPIHAVELSTLDIENLDMRYTNPSTNTQIRAHMDENTSDGLVLKAKGILRDQPLTLTVSGPTIETVLEPSPDHATRTPLSADLQLLDTTASLSAMVEPAWPLMWMDLSVSLHSESPSKIASMFDMEMPTLGPVAIKGKLHKRSQTWKLENVSGVVDHSDFSARATVDTSETTRFTATVHSETLDLVSLVPTSGKEESSTRQPETQETGGIQAPEWLTHLSGILEISVGNLVVPNVTLEDVSMVTKIENGLIRISPLTVEIGEGMITTSALLDLRDPSLPSRLQTDIERVDLDKAMQSLGKESGSLGTVSGRLALSLPSAEPNVNNPLEVEALLDRLRIDEVRIRYDDPDLQAKSDLQVRAESVASGIQVNGTVEYREHPVDVRLTTGSIQKVWSDYQSMPVEAIVSVNDTTIRLDATIGNVLPLSAFKGRVWVEGPDPARLGEALGIPLPHLPPYQLEALVHRKQGPEDQQTVSLQNLSGAVGDSDVTGILHVMTGGERPMVSARLHSRKLDFDDLAGLIGAPPDPEETASEAQEARAEKTEDRQTVLPTKPMDFTQLRKLDAEVEYTATDVLAPDLPLNDFALNVTLEDGHLQMDRLDFGVATGTVSMQLEMNARKDPIRAKLHTDVDHVNLSRLLARFDVADDSFGDIGGRAKLWMQGQSLADWFGSADGGLFLTMTGGKINGLLVELAGLDFTESAAIFLSTDTRVKIECGYTDLQARSGIVTIHPFLLDTKDTKFKGHGSIDLRQEKLDLTVEPYPQDFTILSSRGPLHVTGTFSDPEFSVEPTFPSPEFGMADDSARCTGMVDALRNARKEQLANKN</sequence>
<feature type="region of interest" description="Disordered" evidence="1">
    <location>
        <begin position="988"/>
        <end position="1010"/>
    </location>
</feature>
<dbReference type="InterPro" id="IPR052894">
    <property type="entry name" value="AsmA-related"/>
</dbReference>
<evidence type="ECO:0000256" key="1">
    <source>
        <dbReference type="SAM" id="MobiDB-lite"/>
    </source>
</evidence>
<accession>A0AA96GLI0</accession>
<evidence type="ECO:0000313" key="4">
    <source>
        <dbReference type="Proteomes" id="UP001302494"/>
    </source>
</evidence>
<reference evidence="3 4" key="1">
    <citation type="submission" date="2023-01" db="EMBL/GenBank/DDBJ databases">
        <title>Cultivation and genomic characterization of new, ubiquitous marine nitrite-oxidizing bacteria from the Nitrospirales.</title>
        <authorList>
            <person name="Mueller A.J."/>
            <person name="Daebeler A."/>
            <person name="Herbold C.W."/>
            <person name="Kirkegaard R.H."/>
            <person name="Daims H."/>
        </authorList>
    </citation>
    <scope>NUCLEOTIDE SEQUENCE [LARGE SCALE GENOMIC DNA]</scope>
    <source>
        <strain evidence="3 4">DK</strain>
    </source>
</reference>
<feature type="domain" description="AsmA" evidence="2">
    <location>
        <begin position="942"/>
        <end position="1195"/>
    </location>
</feature>
<name>A0AA96GLI0_9BACT</name>
<protein>
    <submittedName>
        <fullName evidence="3">AsmA family protein</fullName>
    </submittedName>
</protein>
<dbReference type="PANTHER" id="PTHR30441:SF9">
    <property type="entry name" value="ASMA FAMILY PROTEIN YHJG"/>
    <property type="match status" value="1"/>
</dbReference>
<feature type="compositionally biased region" description="Polar residues" evidence="1">
    <location>
        <begin position="101"/>
        <end position="123"/>
    </location>
</feature>
<dbReference type="GO" id="GO:0005886">
    <property type="term" value="C:plasma membrane"/>
    <property type="evidence" value="ECO:0007669"/>
    <property type="project" value="TreeGrafter"/>
</dbReference>
<feature type="region of interest" description="Disordered" evidence="1">
    <location>
        <begin position="655"/>
        <end position="675"/>
    </location>
</feature>
<feature type="compositionally biased region" description="Basic and acidic residues" evidence="1">
    <location>
        <begin position="1000"/>
        <end position="1010"/>
    </location>
</feature>
<evidence type="ECO:0000259" key="2">
    <source>
        <dbReference type="Pfam" id="PF05170"/>
    </source>
</evidence>
<evidence type="ECO:0000313" key="3">
    <source>
        <dbReference type="EMBL" id="WNM62605.1"/>
    </source>
</evidence>
<dbReference type="Proteomes" id="UP001302494">
    <property type="component" value="Chromosome"/>
</dbReference>
<proteinExistence type="predicted"/>
<dbReference type="PANTHER" id="PTHR30441">
    <property type="entry name" value="DUF748 DOMAIN-CONTAINING PROTEIN"/>
    <property type="match status" value="1"/>
</dbReference>
<feature type="domain" description="AsmA" evidence="2">
    <location>
        <begin position="38"/>
        <end position="146"/>
    </location>
</feature>
<organism evidence="3 4">
    <name type="scientific">Candidatus Nitrospira neomarina</name>
    <dbReference type="NCBI Taxonomy" id="3020899"/>
    <lineage>
        <taxon>Bacteria</taxon>
        <taxon>Pseudomonadati</taxon>
        <taxon>Nitrospirota</taxon>
        <taxon>Nitrospiria</taxon>
        <taxon>Nitrospirales</taxon>
        <taxon>Nitrospiraceae</taxon>
        <taxon>Nitrospira</taxon>
    </lineage>
</organism>
<feature type="region of interest" description="Disordered" evidence="1">
    <location>
        <begin position="97"/>
        <end position="126"/>
    </location>
</feature>
<dbReference type="RefSeq" id="WP_312746328.1">
    <property type="nucleotide sequence ID" value="NZ_CP116968.1"/>
</dbReference>
<gene>
    <name evidence="3" type="ORF">PQG83_02335</name>
</gene>
<dbReference type="KEGG" id="nneo:PQG83_02335"/>